<comment type="caution">
    <text evidence="1">The sequence shown here is derived from an EMBL/GenBank/DDBJ whole genome shotgun (WGS) entry which is preliminary data.</text>
</comment>
<keyword evidence="2" id="KW-1185">Reference proteome</keyword>
<dbReference type="EMBL" id="JARBJD010000265">
    <property type="protein sequence ID" value="KAK2945304.1"/>
    <property type="molecule type" value="Genomic_DNA"/>
</dbReference>
<gene>
    <name evidence="1" type="ORF">BLNAU_19747</name>
</gene>
<proteinExistence type="predicted"/>
<reference evidence="1 2" key="1">
    <citation type="journal article" date="2022" name="bioRxiv">
        <title>Genomics of Preaxostyla Flagellates Illuminates Evolutionary Transitions and the Path Towards Mitochondrial Loss.</title>
        <authorList>
            <person name="Novak L.V.F."/>
            <person name="Treitli S.C."/>
            <person name="Pyrih J."/>
            <person name="Halakuc P."/>
            <person name="Pipaliya S.V."/>
            <person name="Vacek V."/>
            <person name="Brzon O."/>
            <person name="Soukal P."/>
            <person name="Eme L."/>
            <person name="Dacks J.B."/>
            <person name="Karnkowska A."/>
            <person name="Elias M."/>
            <person name="Hampl V."/>
        </authorList>
    </citation>
    <scope>NUCLEOTIDE SEQUENCE [LARGE SCALE GENOMIC DNA]</scope>
    <source>
        <strain evidence="1">NAU3</strain>
        <tissue evidence="1">Gut</tissue>
    </source>
</reference>
<organism evidence="1 2">
    <name type="scientific">Blattamonas nauphoetae</name>
    <dbReference type="NCBI Taxonomy" id="2049346"/>
    <lineage>
        <taxon>Eukaryota</taxon>
        <taxon>Metamonada</taxon>
        <taxon>Preaxostyla</taxon>
        <taxon>Oxymonadida</taxon>
        <taxon>Blattamonas</taxon>
    </lineage>
</organism>
<evidence type="ECO:0000313" key="1">
    <source>
        <dbReference type="EMBL" id="KAK2945304.1"/>
    </source>
</evidence>
<evidence type="ECO:0000313" key="2">
    <source>
        <dbReference type="Proteomes" id="UP001281761"/>
    </source>
</evidence>
<accession>A0ABQ9X0L7</accession>
<name>A0ABQ9X0L7_9EUKA</name>
<protein>
    <submittedName>
        <fullName evidence="1">Uncharacterized protein</fullName>
    </submittedName>
</protein>
<sequence length="576" mass="59081">MLLLECWKLTSTPAPADTTSSSLALSSTTINIFNLNGFYTTALFAVPANALSIAIASLSSPVIGISKMSTPIVVLSGGTMTLSNVSLNGDLLTSNFEYYTLKQTAASLLLNKCTFSSITTSDEGAAIQLSLGTDEKLSLTGVAFTSCSSTADASTSFVGCSAANGGAITIDLTGRSDPGTFTLSGVTYGTPQNTVMTKGSDIFVLTASGGRTFLTAVRFGNSQPTTPSSGTFFGTADLNKCDVSVSTAITSTSTVEWKSDTTRRTITLSADVGGSLSVKSSEFSSIESRGAGSAIKAVLNTGQTLLLSDVAFIYYSSHTDGGALHVTNSFILDAALTMAHAHSITSNVILWSSTTNLPITVTAGTFTIPSGTLTLKSLGFTRQNTNMASSFVTVSGTGWTGGVISVALTTLHYTVDGIASFSGCPPVKGGAIVVDLTSSAETVTFTLSKSMGDSVLAEGSILTLNDGNRLAHSTTSNANDAGIVLLSDVSVLSAIASTLTVKYESDSTYRTITLSAVEFGSSSQTSYSTPLISVTGGTLHTCFDVDAASIGETRTYLNEREGALASIGGGCVLLEM</sequence>
<dbReference type="Proteomes" id="UP001281761">
    <property type="component" value="Unassembled WGS sequence"/>
</dbReference>